<dbReference type="CDD" id="cd01004">
    <property type="entry name" value="PBP2_MidA_like"/>
    <property type="match status" value="1"/>
</dbReference>
<dbReference type="Gene3D" id="3.40.190.10">
    <property type="entry name" value="Periplasmic binding protein-like II"/>
    <property type="match status" value="2"/>
</dbReference>
<feature type="signal peptide" evidence="2">
    <location>
        <begin position="1"/>
        <end position="27"/>
    </location>
</feature>
<dbReference type="PANTHER" id="PTHR35936:SF17">
    <property type="entry name" value="ARGININE-BINDING EXTRACELLULAR PROTEIN ARTP"/>
    <property type="match status" value="1"/>
</dbReference>
<accession>A0A1C6S716</accession>
<evidence type="ECO:0000313" key="4">
    <source>
        <dbReference type="EMBL" id="SCL25076.1"/>
    </source>
</evidence>
<evidence type="ECO:0000256" key="1">
    <source>
        <dbReference type="ARBA" id="ARBA00022729"/>
    </source>
</evidence>
<dbReference type="InterPro" id="IPR001638">
    <property type="entry name" value="Solute-binding_3/MltF_N"/>
</dbReference>
<dbReference type="STRING" id="47866.GA0074694_4122"/>
<reference evidence="5" key="1">
    <citation type="submission" date="2016-06" db="EMBL/GenBank/DDBJ databases">
        <authorList>
            <person name="Varghese N."/>
        </authorList>
    </citation>
    <scope>NUCLEOTIDE SEQUENCE [LARGE SCALE GENOMIC DNA]</scope>
    <source>
        <strain evidence="5">DSM 46123</strain>
    </source>
</reference>
<proteinExistence type="predicted"/>
<dbReference type="SMART" id="SM00062">
    <property type="entry name" value="PBPb"/>
    <property type="match status" value="1"/>
</dbReference>
<organism evidence="4 5">
    <name type="scientific">Micromonospora inyonensis</name>
    <dbReference type="NCBI Taxonomy" id="47866"/>
    <lineage>
        <taxon>Bacteria</taxon>
        <taxon>Bacillati</taxon>
        <taxon>Actinomycetota</taxon>
        <taxon>Actinomycetes</taxon>
        <taxon>Micromonosporales</taxon>
        <taxon>Micromonosporaceae</taxon>
        <taxon>Micromonospora</taxon>
    </lineage>
</organism>
<dbReference type="Pfam" id="PF00497">
    <property type="entry name" value="SBP_bac_3"/>
    <property type="match status" value="1"/>
</dbReference>
<dbReference type="Proteomes" id="UP000198906">
    <property type="component" value="Unassembled WGS sequence"/>
</dbReference>
<dbReference type="EMBL" id="FMHU01000002">
    <property type="protein sequence ID" value="SCL25076.1"/>
    <property type="molecule type" value="Genomic_DNA"/>
</dbReference>
<feature type="domain" description="Solute-binding protein family 3/N-terminal" evidence="3">
    <location>
        <begin position="54"/>
        <end position="284"/>
    </location>
</feature>
<evidence type="ECO:0000313" key="5">
    <source>
        <dbReference type="Proteomes" id="UP000198906"/>
    </source>
</evidence>
<dbReference type="AlphaFoldDB" id="A0A1C6S716"/>
<dbReference type="SUPFAM" id="SSF53850">
    <property type="entry name" value="Periplasmic binding protein-like II"/>
    <property type="match status" value="1"/>
</dbReference>
<keyword evidence="5" id="KW-1185">Reference proteome</keyword>
<keyword evidence="1 2" id="KW-0732">Signal</keyword>
<evidence type="ECO:0000259" key="3">
    <source>
        <dbReference type="SMART" id="SM00062"/>
    </source>
</evidence>
<protein>
    <submittedName>
        <fullName evidence="4">Amino acid ABC transporter substrate-binding protein, PAAT family</fullName>
    </submittedName>
</protein>
<feature type="chain" id="PRO_5038617650" evidence="2">
    <location>
        <begin position="28"/>
        <end position="311"/>
    </location>
</feature>
<gene>
    <name evidence="4" type="ORF">GA0074694_4122</name>
</gene>
<evidence type="ECO:0000256" key="2">
    <source>
        <dbReference type="SAM" id="SignalP"/>
    </source>
</evidence>
<sequence>MPRSRVVTATLSLLAATAILVSGCGTEADTSKDSALLVPELNELLPQKVRDAGVFTVATDPQYPPCDFTNDSGKIDGFNHDILMAMAPRLGVEIRQEAIAFDGLLPGVQSGRFDAAMECITDNVERQKTVKFVDYAYATKSVITTSENKRGITENPLTACGLKAGVQTGTEFVQDAELFSKNCESEGKAPLQITNFPTAGDQNTALQSGRIDFAFTNTATGVWQAKASNGQFKIIPSPLLSRTYVGIVVGLQSDDTAKALLGALEAIIKDGTYDKIMAEWDLKDIALDKPGINLATERPLDVPKVCGSCGS</sequence>
<name>A0A1C6S716_9ACTN</name>
<dbReference type="PROSITE" id="PS51257">
    <property type="entry name" value="PROKAR_LIPOPROTEIN"/>
    <property type="match status" value="1"/>
</dbReference>
<dbReference type="PANTHER" id="PTHR35936">
    <property type="entry name" value="MEMBRANE-BOUND LYTIC MUREIN TRANSGLYCOSYLASE F"/>
    <property type="match status" value="1"/>
</dbReference>